<gene>
    <name evidence="1" type="primary">NUP155</name>
    <name evidence="1" type="ORF">SNEC2469_LOCUS25246</name>
</gene>
<organism evidence="1 2">
    <name type="scientific">Symbiodinium necroappetens</name>
    <dbReference type="NCBI Taxonomy" id="1628268"/>
    <lineage>
        <taxon>Eukaryota</taxon>
        <taxon>Sar</taxon>
        <taxon>Alveolata</taxon>
        <taxon>Dinophyceae</taxon>
        <taxon>Suessiales</taxon>
        <taxon>Symbiodiniaceae</taxon>
        <taxon>Symbiodinium</taxon>
    </lineage>
</organism>
<dbReference type="AlphaFoldDB" id="A0A812ZUB4"/>
<comment type="caution">
    <text evidence="1">The sequence shown here is derived from an EMBL/GenBank/DDBJ whole genome shotgun (WGS) entry which is preliminary data.</text>
</comment>
<proteinExistence type="predicted"/>
<evidence type="ECO:0000313" key="1">
    <source>
        <dbReference type="EMBL" id="CAE7837626.1"/>
    </source>
</evidence>
<reference evidence="1" key="1">
    <citation type="submission" date="2021-02" db="EMBL/GenBank/DDBJ databases">
        <authorList>
            <person name="Dougan E. K."/>
            <person name="Rhodes N."/>
            <person name="Thang M."/>
            <person name="Chan C."/>
        </authorList>
    </citation>
    <scope>NUCLEOTIDE SEQUENCE</scope>
</reference>
<accession>A0A812ZUB4</accession>
<dbReference type="Proteomes" id="UP000601435">
    <property type="component" value="Unassembled WGS sequence"/>
</dbReference>
<keyword evidence="2" id="KW-1185">Reference proteome</keyword>
<sequence length="110" mass="12456">MENGMQENWQQLLLPGRLIGEALAQDDHFLSLEECCTAGVGSADYDFSSPQFTAEIAGKGLPNFGAAHFTRQGMLPEIQRFWRSFDSRIVLWKYADLDMQEMTDYTGVRS</sequence>
<protein>
    <submittedName>
        <fullName evidence="1">NUP155 protein</fullName>
    </submittedName>
</protein>
<name>A0A812ZUB4_9DINO</name>
<dbReference type="EMBL" id="CAJNJA010049547">
    <property type="protein sequence ID" value="CAE7837626.1"/>
    <property type="molecule type" value="Genomic_DNA"/>
</dbReference>
<evidence type="ECO:0000313" key="2">
    <source>
        <dbReference type="Proteomes" id="UP000601435"/>
    </source>
</evidence>